<dbReference type="InterPro" id="IPR012341">
    <property type="entry name" value="6hp_glycosidase-like_sf"/>
</dbReference>
<evidence type="ECO:0008006" key="6">
    <source>
        <dbReference type="Google" id="ProtNLM"/>
    </source>
</evidence>
<dbReference type="InterPro" id="IPR058310">
    <property type="entry name" value="DUF7997"/>
</dbReference>
<dbReference type="OrthoDB" id="18576at2157"/>
<dbReference type="Gene3D" id="1.50.10.10">
    <property type="match status" value="1"/>
</dbReference>
<dbReference type="PATRIC" id="fig|1227456.3.peg.2534"/>
<comment type="caution">
    <text evidence="4">The sequence shown here is derived from an EMBL/GenBank/DDBJ whole genome shotgun (WGS) entry which is preliminary data.</text>
</comment>
<dbReference type="InterPro" id="IPR008928">
    <property type="entry name" value="6-hairpin_glycosidase_sf"/>
</dbReference>
<dbReference type="GO" id="GO:0005975">
    <property type="term" value="P:carbohydrate metabolic process"/>
    <property type="evidence" value="ECO:0007669"/>
    <property type="project" value="InterPro"/>
</dbReference>
<dbReference type="Proteomes" id="UP000011625">
    <property type="component" value="Unassembled WGS sequence"/>
</dbReference>
<feature type="domain" description="GH15-like" evidence="2">
    <location>
        <begin position="290"/>
        <end position="657"/>
    </location>
</feature>
<dbReference type="SUPFAM" id="SSF48208">
    <property type="entry name" value="Six-hairpin glycosidases"/>
    <property type="match status" value="1"/>
</dbReference>
<accession>M0MZY5</accession>
<dbReference type="PANTHER" id="PTHR31616">
    <property type="entry name" value="TREHALASE"/>
    <property type="match status" value="1"/>
</dbReference>
<sequence length="675" mass="73808">MHLRDALDDYKRHRDDATRFPGERRTTTGRFSGSDGRLMHVDEDGAIRDCSYPLMGLTGIVRSRFGVRPIDETEPTWFDARRSTQRYEGDTALVVTDHKTDHGVITQYDLTFDEIHVTHVDVSAAEESLDVVAGVGFAPDGRDTRIGQLHHDDAIEFYHAAETDYLASATGFETICSSGLDGFEALLDGTPSTYPRADEEQTSGEDALGGDVCCVLPVENGTATMATLLTRRTDQPREAALDAVRTAAADHNAAALERAANRRAVPFTTEHLHADAIRTDLRVLSALTGQSGLRIAAPEFDPYYAHSGGYGYAWFRDDAETSSFLLDADRQLDLGLDDWHACSAAAYAATQRDDGTWPHRVWAFDGTLAPGWANGRLETDKREDYQADQTASVVAYLAAHGSGNDHHDVVNRALDALDDDLATDGRPIGGENAWEDMTGRFTHTTATVLEAYSAVAATDSDLADRAAEQAAVVYDGLDDLWVEERGIFALREYGPDHDADGELDDRCDSATFALVSAHREHARIGDIDDERLDRLVSHVMTLVDELRHDPDSSAVAGLVRYDGDDWRRREQGHEKIWTVSTAWGAYAAGSLAAMLAEHDDERTEELAATARDLLGLVLPDGPLARDDGSLPEQVFDDGTPDSATPLGWSHALRLATIALLDEYSMLEPHAVVAND</sequence>
<dbReference type="InterPro" id="IPR011613">
    <property type="entry name" value="GH15-like"/>
</dbReference>
<dbReference type="AlphaFoldDB" id="M0MZY5"/>
<dbReference type="PANTHER" id="PTHR31616:SF0">
    <property type="entry name" value="GLUCAN 1,4-ALPHA-GLUCOSIDASE"/>
    <property type="match status" value="1"/>
</dbReference>
<dbReference type="STRING" id="1227456.C450_12530"/>
<protein>
    <recommendedName>
        <fullName evidence="6">Glucan 14-alpha-glucosidase</fullName>
    </recommendedName>
</protein>
<evidence type="ECO:0000259" key="3">
    <source>
        <dbReference type="Pfam" id="PF25978"/>
    </source>
</evidence>
<evidence type="ECO:0000256" key="1">
    <source>
        <dbReference type="ARBA" id="ARBA00006188"/>
    </source>
</evidence>
<evidence type="ECO:0000313" key="5">
    <source>
        <dbReference type="Proteomes" id="UP000011625"/>
    </source>
</evidence>
<organism evidence="4 5">
    <name type="scientific">Halococcus salifodinae DSM 8989</name>
    <dbReference type="NCBI Taxonomy" id="1227456"/>
    <lineage>
        <taxon>Archaea</taxon>
        <taxon>Methanobacteriati</taxon>
        <taxon>Methanobacteriota</taxon>
        <taxon>Stenosarchaea group</taxon>
        <taxon>Halobacteria</taxon>
        <taxon>Halobacteriales</taxon>
        <taxon>Halococcaceae</taxon>
        <taxon>Halococcus</taxon>
    </lineage>
</organism>
<evidence type="ECO:0000259" key="2">
    <source>
        <dbReference type="Pfam" id="PF00723"/>
    </source>
</evidence>
<keyword evidence="5" id="KW-1185">Reference proteome</keyword>
<gene>
    <name evidence="4" type="ORF">C450_12530</name>
</gene>
<dbReference type="RefSeq" id="WP_005043768.1">
    <property type="nucleotide sequence ID" value="NZ_AOME01000068.1"/>
</dbReference>
<evidence type="ECO:0000313" key="4">
    <source>
        <dbReference type="EMBL" id="EMA51302.1"/>
    </source>
</evidence>
<comment type="similarity">
    <text evidence="1">Belongs to the glycosyl hydrolase 15 family.</text>
</comment>
<dbReference type="EMBL" id="AOME01000068">
    <property type="protein sequence ID" value="EMA51302.1"/>
    <property type="molecule type" value="Genomic_DNA"/>
</dbReference>
<dbReference type="Pfam" id="PF00723">
    <property type="entry name" value="Glyco_hydro_15"/>
    <property type="match status" value="1"/>
</dbReference>
<feature type="domain" description="DUF7997" evidence="3">
    <location>
        <begin position="1"/>
        <end position="242"/>
    </location>
</feature>
<reference evidence="4 5" key="1">
    <citation type="journal article" date="2014" name="PLoS Genet.">
        <title>Phylogenetically driven sequencing of extremely halophilic archaea reveals strategies for static and dynamic osmo-response.</title>
        <authorList>
            <person name="Becker E.A."/>
            <person name="Seitzer P.M."/>
            <person name="Tritt A."/>
            <person name="Larsen D."/>
            <person name="Krusor M."/>
            <person name="Yao A.I."/>
            <person name="Wu D."/>
            <person name="Madern D."/>
            <person name="Eisen J.A."/>
            <person name="Darling A.E."/>
            <person name="Facciotti M.T."/>
        </authorList>
    </citation>
    <scope>NUCLEOTIDE SEQUENCE [LARGE SCALE GENOMIC DNA]</scope>
    <source>
        <strain evidence="4 5">DSM 8989</strain>
    </source>
</reference>
<name>M0MZY5_9EURY</name>
<dbReference type="Pfam" id="PF25978">
    <property type="entry name" value="DUF7997"/>
    <property type="match status" value="1"/>
</dbReference>
<dbReference type="GO" id="GO:0004553">
    <property type="term" value="F:hydrolase activity, hydrolyzing O-glycosyl compounds"/>
    <property type="evidence" value="ECO:0007669"/>
    <property type="project" value="UniProtKB-ARBA"/>
</dbReference>
<proteinExistence type="inferred from homology"/>